<gene>
    <name evidence="1" type="ORF">SMRZ_LOCUS24503</name>
</gene>
<dbReference type="Proteomes" id="UP000277204">
    <property type="component" value="Unassembled WGS sequence"/>
</dbReference>
<protein>
    <submittedName>
        <fullName evidence="1">Uncharacterized protein</fullName>
    </submittedName>
</protein>
<sequence length="156" mass="17995">MVTLRFQSVSSNMHQIDDAAQICEGFHLFQSFSKCDWDQPTRELIKSHKQIPILRSNIEKSKVDDEVSSNTSWSTVGSVETVSNLSCISSGTTQFILEDGVVKKPWRLLSHAKRLNSVHSTILSNQTEAVKHVTKHKKRKEKLRRVYRYLDEHERT</sequence>
<evidence type="ECO:0000313" key="1">
    <source>
        <dbReference type="EMBL" id="VDP51549.1"/>
    </source>
</evidence>
<dbReference type="EMBL" id="UZAI01020447">
    <property type="protein sequence ID" value="VDP51549.1"/>
    <property type="molecule type" value="Genomic_DNA"/>
</dbReference>
<dbReference type="AlphaFoldDB" id="A0A183N878"/>
<keyword evidence="2" id="KW-1185">Reference proteome</keyword>
<accession>A0A183N878</accession>
<dbReference type="STRING" id="48269.A0A183N878"/>
<proteinExistence type="predicted"/>
<evidence type="ECO:0000313" key="2">
    <source>
        <dbReference type="Proteomes" id="UP000277204"/>
    </source>
</evidence>
<name>A0A183N878_9TREM</name>
<reference evidence="1 2" key="1">
    <citation type="submission" date="2018-11" db="EMBL/GenBank/DDBJ databases">
        <authorList>
            <consortium name="Pathogen Informatics"/>
        </authorList>
    </citation>
    <scope>NUCLEOTIDE SEQUENCE [LARGE SCALE GENOMIC DNA]</scope>
    <source>
        <strain evidence="1 2">Zambia</strain>
    </source>
</reference>
<organism evidence="1 2">
    <name type="scientific">Schistosoma margrebowiei</name>
    <dbReference type="NCBI Taxonomy" id="48269"/>
    <lineage>
        <taxon>Eukaryota</taxon>
        <taxon>Metazoa</taxon>
        <taxon>Spiralia</taxon>
        <taxon>Lophotrochozoa</taxon>
        <taxon>Platyhelminthes</taxon>
        <taxon>Trematoda</taxon>
        <taxon>Digenea</taxon>
        <taxon>Strigeidida</taxon>
        <taxon>Schistosomatoidea</taxon>
        <taxon>Schistosomatidae</taxon>
        <taxon>Schistosoma</taxon>
    </lineage>
</organism>